<feature type="transmembrane region" description="Helical" evidence="8">
    <location>
        <begin position="119"/>
        <end position="140"/>
    </location>
</feature>
<feature type="transmembrane region" description="Helical" evidence="8">
    <location>
        <begin position="195"/>
        <end position="219"/>
    </location>
</feature>
<keyword evidence="4" id="KW-1003">Cell membrane</keyword>
<comment type="similarity">
    <text evidence="2 8">Belongs to the major facilitator superfamily. Bcr/CmlA family.</text>
</comment>
<evidence type="ECO:0000259" key="9">
    <source>
        <dbReference type="PROSITE" id="PS50850"/>
    </source>
</evidence>
<evidence type="ECO:0000256" key="5">
    <source>
        <dbReference type="ARBA" id="ARBA00022692"/>
    </source>
</evidence>
<evidence type="ECO:0000256" key="6">
    <source>
        <dbReference type="ARBA" id="ARBA00022989"/>
    </source>
</evidence>
<dbReference type="EMBL" id="JADEYS010000006">
    <property type="protein sequence ID" value="MBE9397090.1"/>
    <property type="molecule type" value="Genomic_DNA"/>
</dbReference>
<evidence type="ECO:0000313" key="11">
    <source>
        <dbReference type="Proteomes" id="UP000640333"/>
    </source>
</evidence>
<keyword evidence="3 8" id="KW-0813">Transport</keyword>
<protein>
    <recommendedName>
        <fullName evidence="8">Bcr/CflA family efflux transporter</fullName>
    </recommendedName>
</protein>
<dbReference type="GO" id="GO:0042910">
    <property type="term" value="F:xenobiotic transmembrane transporter activity"/>
    <property type="evidence" value="ECO:0007669"/>
    <property type="project" value="InterPro"/>
</dbReference>
<name>A0A8J7F8I9_9GAMM</name>
<evidence type="ECO:0000256" key="3">
    <source>
        <dbReference type="ARBA" id="ARBA00022448"/>
    </source>
</evidence>
<sequence>MASPLALNAFIPAMPDVAQSLEQNISTIQLTFTLFLLTLAIGQLICGPLSDYFGRRPVLIVGLGLHLLGSLLGATAEDINQLVGGRILQALGGSAGMVLVRTILLDIHGRDGAANKMGYVVMAIAIAQAIAPTVGGYINLWLDWHSIFYLSLMISTLIWVLTILRLPETGTEKTTSLGLIPILNQYREVLRSSAYLGYTLSTTFIACAFYLFVGSMPYIVVNQLGGTSADFGNWFLSVSLAFMAGSFLSTRISARLRIDNMIRLGNGMSLLGAALLLAFTLTEQLHYVTLFLPMAMLTFGRGMSQPSAQLAAISCSSGKAGTASGLMGFIQLITGAAVAQSIPFLMHTSVVLLIAFIFFAPLLSWVSHQYAINHSK</sequence>
<feature type="transmembrane region" description="Helical" evidence="8">
    <location>
        <begin position="146"/>
        <end position="164"/>
    </location>
</feature>
<evidence type="ECO:0000256" key="1">
    <source>
        <dbReference type="ARBA" id="ARBA00004651"/>
    </source>
</evidence>
<evidence type="ECO:0000256" key="7">
    <source>
        <dbReference type="ARBA" id="ARBA00023136"/>
    </source>
</evidence>
<dbReference type="GO" id="GO:0005886">
    <property type="term" value="C:plasma membrane"/>
    <property type="evidence" value="ECO:0007669"/>
    <property type="project" value="UniProtKB-SubCell"/>
</dbReference>
<keyword evidence="8" id="KW-0997">Cell inner membrane</keyword>
<comment type="caution">
    <text evidence="8">Lacks conserved residue(s) required for the propagation of feature annotation.</text>
</comment>
<comment type="subcellular location">
    <subcellularLocation>
        <location evidence="8">Cell inner membrane</location>
        <topology evidence="8">Multi-pass membrane protein</topology>
    </subcellularLocation>
    <subcellularLocation>
        <location evidence="1">Cell membrane</location>
        <topology evidence="1">Multi-pass membrane protein</topology>
    </subcellularLocation>
</comment>
<reference evidence="10" key="1">
    <citation type="submission" date="2020-10" db="EMBL/GenBank/DDBJ databases">
        <title>Bacterium isolated from coastal waters sediment.</title>
        <authorList>
            <person name="Chen R.-J."/>
            <person name="Lu D.-C."/>
            <person name="Zhu K.-L."/>
            <person name="Du Z.-J."/>
        </authorList>
    </citation>
    <scope>NUCLEOTIDE SEQUENCE</scope>
    <source>
        <strain evidence="10">N1Y112</strain>
    </source>
</reference>
<dbReference type="PANTHER" id="PTHR23502:SF132">
    <property type="entry name" value="POLYAMINE TRANSPORTER 2-RELATED"/>
    <property type="match status" value="1"/>
</dbReference>
<feature type="transmembrane region" description="Helical" evidence="8">
    <location>
        <begin position="58"/>
        <end position="75"/>
    </location>
</feature>
<dbReference type="InterPro" id="IPR036259">
    <property type="entry name" value="MFS_trans_sf"/>
</dbReference>
<dbReference type="InterPro" id="IPR011701">
    <property type="entry name" value="MFS"/>
</dbReference>
<evidence type="ECO:0000256" key="8">
    <source>
        <dbReference type="RuleBase" id="RU365088"/>
    </source>
</evidence>
<keyword evidence="7 8" id="KW-0472">Membrane</keyword>
<feature type="domain" description="Major facilitator superfamily (MFS) profile" evidence="9">
    <location>
        <begin position="1"/>
        <end position="372"/>
    </location>
</feature>
<evidence type="ECO:0000256" key="4">
    <source>
        <dbReference type="ARBA" id="ARBA00022475"/>
    </source>
</evidence>
<evidence type="ECO:0000256" key="2">
    <source>
        <dbReference type="ARBA" id="ARBA00006236"/>
    </source>
</evidence>
<dbReference type="SUPFAM" id="SSF103473">
    <property type="entry name" value="MFS general substrate transporter"/>
    <property type="match status" value="1"/>
</dbReference>
<dbReference type="PROSITE" id="PS50850">
    <property type="entry name" value="MFS"/>
    <property type="match status" value="1"/>
</dbReference>
<dbReference type="Gene3D" id="1.20.1720.10">
    <property type="entry name" value="Multidrug resistance protein D"/>
    <property type="match status" value="1"/>
</dbReference>
<feature type="transmembrane region" description="Helical" evidence="8">
    <location>
        <begin position="87"/>
        <end position="107"/>
    </location>
</feature>
<dbReference type="InterPro" id="IPR004812">
    <property type="entry name" value="Efflux_drug-R_Bcr/CmlA"/>
</dbReference>
<dbReference type="CDD" id="cd17320">
    <property type="entry name" value="MFS_MdfA_MDR_like"/>
    <property type="match status" value="1"/>
</dbReference>
<organism evidence="10 11">
    <name type="scientific">Pontibacterium sinense</name>
    <dbReference type="NCBI Taxonomy" id="2781979"/>
    <lineage>
        <taxon>Bacteria</taxon>
        <taxon>Pseudomonadati</taxon>
        <taxon>Pseudomonadota</taxon>
        <taxon>Gammaproteobacteria</taxon>
        <taxon>Oceanospirillales</taxon>
        <taxon>Oceanospirillaceae</taxon>
        <taxon>Pontibacterium</taxon>
    </lineage>
</organism>
<dbReference type="PANTHER" id="PTHR23502">
    <property type="entry name" value="MAJOR FACILITATOR SUPERFAMILY"/>
    <property type="match status" value="1"/>
</dbReference>
<dbReference type="Pfam" id="PF07690">
    <property type="entry name" value="MFS_1"/>
    <property type="match status" value="1"/>
</dbReference>
<keyword evidence="5 8" id="KW-0812">Transmembrane</keyword>
<keyword evidence="11" id="KW-1185">Reference proteome</keyword>
<proteinExistence type="inferred from homology"/>
<dbReference type="Proteomes" id="UP000640333">
    <property type="component" value="Unassembled WGS sequence"/>
</dbReference>
<accession>A0A8J7F8I9</accession>
<dbReference type="NCBIfam" id="TIGR00710">
    <property type="entry name" value="efflux_Bcr_CflA"/>
    <property type="match status" value="1"/>
</dbReference>
<feature type="transmembrane region" description="Helical" evidence="8">
    <location>
        <begin position="348"/>
        <end position="366"/>
    </location>
</feature>
<evidence type="ECO:0000313" key="10">
    <source>
        <dbReference type="EMBL" id="MBE9397090.1"/>
    </source>
</evidence>
<gene>
    <name evidence="10" type="ORF">IOQ59_07420</name>
</gene>
<dbReference type="GO" id="GO:1990961">
    <property type="term" value="P:xenobiotic detoxification by transmembrane export across the plasma membrane"/>
    <property type="evidence" value="ECO:0007669"/>
    <property type="project" value="InterPro"/>
</dbReference>
<keyword evidence="6 8" id="KW-1133">Transmembrane helix</keyword>
<dbReference type="InterPro" id="IPR020846">
    <property type="entry name" value="MFS_dom"/>
</dbReference>
<feature type="transmembrane region" description="Helical" evidence="8">
    <location>
        <begin position="25"/>
        <end position="46"/>
    </location>
</feature>
<dbReference type="AlphaFoldDB" id="A0A8J7F8I9"/>
<feature type="transmembrane region" description="Helical" evidence="8">
    <location>
        <begin position="231"/>
        <end position="249"/>
    </location>
</feature>
<comment type="caution">
    <text evidence="10">The sequence shown here is derived from an EMBL/GenBank/DDBJ whole genome shotgun (WGS) entry which is preliminary data.</text>
</comment>